<name>A0A094YUM4_9PROT</name>
<dbReference type="PATRIC" id="fig|104102.7.peg.1272"/>
<dbReference type="GeneID" id="89479005"/>
<evidence type="ECO:0000313" key="2">
    <source>
        <dbReference type="EMBL" id="KGB24284.1"/>
    </source>
</evidence>
<dbReference type="STRING" id="104102.AtDm6_1282"/>
<evidence type="ECO:0000313" key="3">
    <source>
        <dbReference type="Proteomes" id="UP000029448"/>
    </source>
</evidence>
<dbReference type="EMBL" id="JOKM01000048">
    <property type="protein sequence ID" value="KGB24284.1"/>
    <property type="molecule type" value="Genomic_DNA"/>
</dbReference>
<comment type="caution">
    <text evidence="2">The sequence shown here is derived from an EMBL/GenBank/DDBJ whole genome shotgun (WGS) entry which is preliminary data.</text>
</comment>
<dbReference type="AlphaFoldDB" id="A0A094YUM4"/>
<accession>A0A094YUM4</accession>
<proteinExistence type="predicted"/>
<gene>
    <name evidence="2" type="ORF">AtDm6_1282</name>
</gene>
<dbReference type="RefSeq" id="WP_304651042.1">
    <property type="nucleotide sequence ID" value="NZ_JAUYUW010000001.1"/>
</dbReference>
<reference evidence="2 3" key="1">
    <citation type="submission" date="2014-06" db="EMBL/GenBank/DDBJ databases">
        <title>Functional and comparative genomic analyses of the Drosophila gut microbiota identify candidate symbiosis factors.</title>
        <authorList>
            <person name="Newell P.D."/>
            <person name="Chaston J.M."/>
            <person name="Douglas A.E."/>
        </authorList>
    </citation>
    <scope>NUCLEOTIDE SEQUENCE [LARGE SCALE GENOMIC DNA]</scope>
    <source>
        <strain evidence="2 3">DmCS_006</strain>
    </source>
</reference>
<evidence type="ECO:0000256" key="1">
    <source>
        <dbReference type="SAM" id="MobiDB-lite"/>
    </source>
</evidence>
<feature type="compositionally biased region" description="Basic residues" evidence="1">
    <location>
        <begin position="1"/>
        <end position="23"/>
    </location>
</feature>
<organism evidence="2 3">
    <name type="scientific">Acetobacter tropicalis</name>
    <dbReference type="NCBI Taxonomy" id="104102"/>
    <lineage>
        <taxon>Bacteria</taxon>
        <taxon>Pseudomonadati</taxon>
        <taxon>Pseudomonadota</taxon>
        <taxon>Alphaproteobacteria</taxon>
        <taxon>Acetobacterales</taxon>
        <taxon>Acetobacteraceae</taxon>
        <taxon>Acetobacter</taxon>
    </lineage>
</organism>
<keyword evidence="3" id="KW-1185">Reference proteome</keyword>
<sequence length="50" mass="5796">MKNRKKRSLFKARKSGPFKKVSRGHSAYMQEQMLLRAMARGGRMLKGVRS</sequence>
<feature type="region of interest" description="Disordered" evidence="1">
    <location>
        <begin position="1"/>
        <end position="25"/>
    </location>
</feature>
<dbReference type="Proteomes" id="UP000029448">
    <property type="component" value="Unassembled WGS sequence"/>
</dbReference>
<protein>
    <submittedName>
        <fullName evidence="2">Uncharacterized protein</fullName>
    </submittedName>
</protein>